<reference evidence="3 4" key="1">
    <citation type="journal article" date="2016" name="PLoS ONE">
        <title>Plasmid Characterization and Chromosome Analysis of Two netF+ Clostridium perfringens Isolates Associated with Foal and Canine Necrotizing Enteritis.</title>
        <authorList>
            <person name="Mehdizadeh Gohari I."/>
            <person name="Kropinski A.M."/>
            <person name="Weese S.J."/>
            <person name="Parreira V.R."/>
            <person name="Whitehead A.E."/>
            <person name="Boerlin P."/>
            <person name="Prescott J.F."/>
        </authorList>
    </citation>
    <scope>NUCLEOTIDE SEQUENCE [LARGE SCALE GENOMIC DNA]</scope>
    <source>
        <strain evidence="3 4">JP838</strain>
        <plasmid evidence="4">Plasmid pJFP838A</plasmid>
    </source>
</reference>
<evidence type="ECO:0000313" key="3">
    <source>
        <dbReference type="EMBL" id="AMN31213.1"/>
    </source>
</evidence>
<dbReference type="RefSeq" id="WP_061429803.1">
    <property type="nucleotide sequence ID" value="NZ_CATNZX010000014.1"/>
</dbReference>
<sequence>MKKKDKFNYILNNKGYISIEVLLIAGTLIIFSYILISRLAGQGNSIFKTSNNTISQTRKIQDQNEYRENTSLINLEKNQNKEEEKDKSNDKSPTYINSKVDFDENKFCCDLENPNDLSDYEYRLITDSFIEEELNALRNALNNTSKVNLKAEIQKSMDDIKIKYNDLKGGIILINYNGNKTDLELPKCIDGQKVVAISNDGNINKILNKSNKSSEEIKENLQSIDTPSKLSLWQLIKLFFKRLFKL</sequence>
<keyword evidence="3" id="KW-0614">Plasmid</keyword>
<dbReference type="Proteomes" id="UP000070260">
    <property type="component" value="Plasmid pJFP838A"/>
</dbReference>
<evidence type="ECO:0000313" key="4">
    <source>
        <dbReference type="Proteomes" id="UP000070260"/>
    </source>
</evidence>
<feature type="compositionally biased region" description="Basic and acidic residues" evidence="1">
    <location>
        <begin position="78"/>
        <end position="90"/>
    </location>
</feature>
<evidence type="ECO:0000256" key="1">
    <source>
        <dbReference type="SAM" id="MobiDB-lite"/>
    </source>
</evidence>
<gene>
    <name evidence="3" type="ORF">JFP838_pA0297</name>
</gene>
<dbReference type="PATRIC" id="fig|1502.177.peg.3506"/>
<proteinExistence type="predicted"/>
<protein>
    <submittedName>
        <fullName evidence="3">Uncharacterized protein</fullName>
    </submittedName>
</protein>
<geneLocation type="plasmid" evidence="3 4">
    <name>pJFP838A</name>
</geneLocation>
<feature type="transmembrane region" description="Helical" evidence="2">
    <location>
        <begin position="21"/>
        <end position="41"/>
    </location>
</feature>
<dbReference type="AlphaFoldDB" id="A0A140GRQ4"/>
<keyword evidence="2" id="KW-0472">Membrane</keyword>
<keyword evidence="2" id="KW-1133">Transmembrane helix</keyword>
<evidence type="ECO:0000256" key="2">
    <source>
        <dbReference type="SAM" id="Phobius"/>
    </source>
</evidence>
<feature type="region of interest" description="Disordered" evidence="1">
    <location>
        <begin position="70"/>
        <end position="95"/>
    </location>
</feature>
<keyword evidence="2" id="KW-0812">Transmembrane</keyword>
<accession>A0A140GRQ4</accession>
<name>A0A140GRQ4_CLOPF</name>
<organism evidence="3 4">
    <name type="scientific">Clostridium perfringens</name>
    <dbReference type="NCBI Taxonomy" id="1502"/>
    <lineage>
        <taxon>Bacteria</taxon>
        <taxon>Bacillati</taxon>
        <taxon>Bacillota</taxon>
        <taxon>Clostridia</taxon>
        <taxon>Eubacteriales</taxon>
        <taxon>Clostridiaceae</taxon>
        <taxon>Clostridium</taxon>
    </lineage>
</organism>
<dbReference type="EMBL" id="CP013615">
    <property type="protein sequence ID" value="AMN31213.1"/>
    <property type="molecule type" value="Genomic_DNA"/>
</dbReference>